<keyword evidence="6" id="KW-1185">Reference proteome</keyword>
<dbReference type="Gene3D" id="3.40.47.10">
    <property type="match status" value="1"/>
</dbReference>
<dbReference type="InterPro" id="IPR014031">
    <property type="entry name" value="Ketoacyl_synth_C"/>
</dbReference>
<dbReference type="EC" id="2.3.1.41" evidence="2"/>
<proteinExistence type="inferred from homology"/>
<organism evidence="6 7">
    <name type="scientific">Trichuris muris</name>
    <name type="common">Mouse whipworm</name>
    <dbReference type="NCBI Taxonomy" id="70415"/>
    <lineage>
        <taxon>Eukaryota</taxon>
        <taxon>Metazoa</taxon>
        <taxon>Ecdysozoa</taxon>
        <taxon>Nematoda</taxon>
        <taxon>Enoplea</taxon>
        <taxon>Dorylaimia</taxon>
        <taxon>Trichinellida</taxon>
        <taxon>Trichuridae</taxon>
        <taxon>Trichuris</taxon>
    </lineage>
</organism>
<evidence type="ECO:0000256" key="1">
    <source>
        <dbReference type="ARBA" id="ARBA00008467"/>
    </source>
</evidence>
<comment type="similarity">
    <text evidence="1 4">Belongs to the thiolase-like superfamily. Beta-ketoacyl-ACP synthases family.</text>
</comment>
<name>A0A5S6QA96_TRIMR</name>
<dbReference type="GO" id="GO:0006633">
    <property type="term" value="P:fatty acid biosynthetic process"/>
    <property type="evidence" value="ECO:0007669"/>
    <property type="project" value="InterPro"/>
</dbReference>
<dbReference type="AlphaFoldDB" id="A0A5S6QA96"/>
<dbReference type="InterPro" id="IPR000794">
    <property type="entry name" value="Beta-ketoacyl_synthase"/>
</dbReference>
<evidence type="ECO:0000256" key="3">
    <source>
        <dbReference type="ARBA" id="ARBA00022679"/>
    </source>
</evidence>
<dbReference type="WBParaSite" id="TMUE_1000003892.1">
    <property type="protein sequence ID" value="TMUE_1000003892.1"/>
    <property type="gene ID" value="WBGene00290084"/>
</dbReference>
<dbReference type="Pfam" id="PF02801">
    <property type="entry name" value="Ketoacyl-synt_C"/>
    <property type="match status" value="1"/>
</dbReference>
<evidence type="ECO:0000256" key="4">
    <source>
        <dbReference type="RuleBase" id="RU003694"/>
    </source>
</evidence>
<dbReference type="InterPro" id="IPR020841">
    <property type="entry name" value="PKS_Beta-ketoAc_synthase_dom"/>
</dbReference>
<evidence type="ECO:0000313" key="7">
    <source>
        <dbReference type="WBParaSite" id="TMUE_1000003892.1"/>
    </source>
</evidence>
<dbReference type="FunFam" id="3.40.47.10:FF:000024">
    <property type="entry name" value="3-oxoacyl-[acyl-carrier-protein] synthase, mitochondrial"/>
    <property type="match status" value="1"/>
</dbReference>
<dbReference type="GO" id="GO:0005739">
    <property type="term" value="C:mitochondrion"/>
    <property type="evidence" value="ECO:0007669"/>
    <property type="project" value="TreeGrafter"/>
</dbReference>
<dbReference type="InterPro" id="IPR018201">
    <property type="entry name" value="Ketoacyl_synth_AS"/>
</dbReference>
<reference evidence="7" key="1">
    <citation type="submission" date="2019-12" db="UniProtKB">
        <authorList>
            <consortium name="WormBaseParasite"/>
        </authorList>
    </citation>
    <scope>IDENTIFICATION</scope>
</reference>
<accession>A0A5S6QA96</accession>
<sequence length="510" mass="55271">MVLLLSKEHFALERNPKFKFKCRSPMQLVFPHAHVLSCSRSSFLHWSEGCFEETLHKAKLERKGEEQGKRMKLSTSLRQLVRVVVTGVGAVTPLGVGAHRSWDRLLACHSGIGKLTEEEFEKMPARVAAQVPKGKEEFQFDEKRFTDAEWRQMSKATAFALVAAEEALADAKWNPKTPKELHDTGVSIGTGMIDLRDVVATGMRLAEQGHKTVSPYFIPRILPNMIAGSLAIRYGVKGPNHCVSTACTTGLHSIGDAFIMIQRGQANVMICGSAEASINALSVAGFCRVRALCTKFNSDPQGASRPFDSERDGFVMGEGAGVLILENLQHALERNARIYAEVLGYGLSGDGYHLTSPCPDGAGAKLSMRRALADGGVKPEEVGYVNAHATSTKQGDSAETTAIHEVTNEGGRRPDQEQPLVSSCKGAIGHLLGAAGSVETIVTALSCYHGVVPPNRNLKNIDVPMDMNFSHSEKATPFPTSSFTSRRVAMKNSFGFWGANATLCLANMDQ</sequence>
<dbReference type="PROSITE" id="PS00606">
    <property type="entry name" value="KS3_1"/>
    <property type="match status" value="1"/>
</dbReference>
<dbReference type="SMART" id="SM00825">
    <property type="entry name" value="PKS_KS"/>
    <property type="match status" value="1"/>
</dbReference>
<dbReference type="InterPro" id="IPR014030">
    <property type="entry name" value="Ketoacyl_synth_N"/>
</dbReference>
<feature type="domain" description="Ketosynthase family 3 (KS3)" evidence="5">
    <location>
        <begin position="80"/>
        <end position="507"/>
    </location>
</feature>
<dbReference type="STRING" id="70415.A0A5S6QA96"/>
<evidence type="ECO:0000256" key="2">
    <source>
        <dbReference type="ARBA" id="ARBA00013191"/>
    </source>
</evidence>
<evidence type="ECO:0000259" key="5">
    <source>
        <dbReference type="PROSITE" id="PS52004"/>
    </source>
</evidence>
<dbReference type="NCBIfam" id="NF005589">
    <property type="entry name" value="PRK07314.1"/>
    <property type="match status" value="1"/>
</dbReference>
<dbReference type="CDD" id="cd00834">
    <property type="entry name" value="KAS_I_II"/>
    <property type="match status" value="1"/>
</dbReference>
<dbReference type="SUPFAM" id="SSF53901">
    <property type="entry name" value="Thiolase-like"/>
    <property type="match status" value="2"/>
</dbReference>
<protein>
    <recommendedName>
        <fullName evidence="2">beta-ketoacyl-[acyl-carrier-protein] synthase I</fullName>
        <ecNumber evidence="2">2.3.1.41</ecNumber>
    </recommendedName>
</protein>
<dbReference type="Proteomes" id="UP000046395">
    <property type="component" value="Unassembled WGS sequence"/>
</dbReference>
<dbReference type="PANTHER" id="PTHR11712:SF336">
    <property type="entry name" value="3-OXOACYL-[ACYL-CARRIER-PROTEIN] SYNTHASE, MITOCHONDRIAL"/>
    <property type="match status" value="1"/>
</dbReference>
<dbReference type="PANTHER" id="PTHR11712">
    <property type="entry name" value="POLYKETIDE SYNTHASE-RELATED"/>
    <property type="match status" value="1"/>
</dbReference>
<dbReference type="GO" id="GO:0004315">
    <property type="term" value="F:3-oxoacyl-[acyl-carrier-protein] synthase activity"/>
    <property type="evidence" value="ECO:0007669"/>
    <property type="project" value="UniProtKB-EC"/>
</dbReference>
<dbReference type="Pfam" id="PF00109">
    <property type="entry name" value="ketoacyl-synt"/>
    <property type="match status" value="1"/>
</dbReference>
<evidence type="ECO:0000313" key="6">
    <source>
        <dbReference type="Proteomes" id="UP000046395"/>
    </source>
</evidence>
<dbReference type="InterPro" id="IPR016039">
    <property type="entry name" value="Thiolase-like"/>
</dbReference>
<keyword evidence="3 4" id="KW-0808">Transferase</keyword>
<dbReference type="PROSITE" id="PS52004">
    <property type="entry name" value="KS3_2"/>
    <property type="match status" value="1"/>
</dbReference>